<dbReference type="RefSeq" id="WP_142891585.1">
    <property type="nucleotide sequence ID" value="NZ_ML660160.1"/>
</dbReference>
<protein>
    <submittedName>
        <fullName evidence="1">Uncharacterized protein</fullName>
    </submittedName>
</protein>
<dbReference type="AlphaFoldDB" id="A0A545UJ82"/>
<organism evidence="1 2">
    <name type="scientific">Aliikangiella coralliicola</name>
    <dbReference type="NCBI Taxonomy" id="2592383"/>
    <lineage>
        <taxon>Bacteria</taxon>
        <taxon>Pseudomonadati</taxon>
        <taxon>Pseudomonadota</taxon>
        <taxon>Gammaproteobacteria</taxon>
        <taxon>Oceanospirillales</taxon>
        <taxon>Pleioneaceae</taxon>
        <taxon>Aliikangiella</taxon>
    </lineage>
</organism>
<comment type="caution">
    <text evidence="1">The sequence shown here is derived from an EMBL/GenBank/DDBJ whole genome shotgun (WGS) entry which is preliminary data.</text>
</comment>
<dbReference type="EMBL" id="VIKS01000001">
    <property type="protein sequence ID" value="TQV89521.1"/>
    <property type="molecule type" value="Genomic_DNA"/>
</dbReference>
<name>A0A545UJ82_9GAMM</name>
<gene>
    <name evidence="1" type="ORF">FLL46_01160</name>
</gene>
<evidence type="ECO:0000313" key="2">
    <source>
        <dbReference type="Proteomes" id="UP000315439"/>
    </source>
</evidence>
<sequence length="90" mass="10278">MKENDVLVYVAGKDEAGIRIHVQVGKEERVNTLIFSDYNHVYEESFLQWLKTKTHLPISALNFTLCGRLEKEFQLFSELYSAGAKVSLVA</sequence>
<dbReference type="Proteomes" id="UP000315439">
    <property type="component" value="Unassembled WGS sequence"/>
</dbReference>
<evidence type="ECO:0000313" key="1">
    <source>
        <dbReference type="EMBL" id="TQV89521.1"/>
    </source>
</evidence>
<proteinExistence type="predicted"/>
<reference evidence="1 2" key="1">
    <citation type="submission" date="2019-07" db="EMBL/GenBank/DDBJ databases">
        <title>Draft genome for Aliikangiella sp. M105.</title>
        <authorList>
            <person name="Wang G."/>
        </authorList>
    </citation>
    <scope>NUCLEOTIDE SEQUENCE [LARGE SCALE GENOMIC DNA]</scope>
    <source>
        <strain evidence="1 2">M105</strain>
    </source>
</reference>
<keyword evidence="2" id="KW-1185">Reference proteome</keyword>
<accession>A0A545UJ82</accession>